<evidence type="ECO:0000256" key="8">
    <source>
        <dbReference type="ARBA" id="ARBA00023143"/>
    </source>
</evidence>
<dbReference type="Pfam" id="PF08345">
    <property type="entry name" value="YscJ_FliF_C"/>
    <property type="match status" value="1"/>
</dbReference>
<feature type="compositionally biased region" description="Basic and acidic residues" evidence="10">
    <location>
        <begin position="487"/>
        <end position="507"/>
    </location>
</feature>
<evidence type="ECO:0000256" key="9">
    <source>
        <dbReference type="PIRNR" id="PIRNR004862"/>
    </source>
</evidence>
<dbReference type="PANTHER" id="PTHR30046:SF0">
    <property type="entry name" value="FLAGELLAR M-RING PROTEIN"/>
    <property type="match status" value="1"/>
</dbReference>
<evidence type="ECO:0000313" key="14">
    <source>
        <dbReference type="EMBL" id="KIT14285.1"/>
    </source>
</evidence>
<keyword evidence="8 9" id="KW-0975">Bacterial flagellum</keyword>
<accession>A0A0D1EEG9</accession>
<feature type="compositionally biased region" description="Polar residues" evidence="10">
    <location>
        <begin position="448"/>
        <end position="457"/>
    </location>
</feature>
<gene>
    <name evidence="14" type="primary">fliF</name>
    <name evidence="14" type="ORF">jaqu_40790</name>
</gene>
<dbReference type="GO" id="GO:0003774">
    <property type="term" value="F:cytoskeletal motor activity"/>
    <property type="evidence" value="ECO:0007669"/>
    <property type="project" value="InterPro"/>
</dbReference>
<evidence type="ECO:0000256" key="6">
    <source>
        <dbReference type="ARBA" id="ARBA00022989"/>
    </source>
</evidence>
<name>A0A0D1EEG9_9RHOB</name>
<proteinExistence type="inferred from homology"/>
<feature type="transmembrane region" description="Helical" evidence="11">
    <location>
        <begin position="418"/>
        <end position="439"/>
    </location>
</feature>
<evidence type="ECO:0000256" key="11">
    <source>
        <dbReference type="SAM" id="Phobius"/>
    </source>
</evidence>
<dbReference type="NCBIfam" id="TIGR00206">
    <property type="entry name" value="fliF"/>
    <property type="match status" value="1"/>
</dbReference>
<evidence type="ECO:0000256" key="10">
    <source>
        <dbReference type="SAM" id="MobiDB-lite"/>
    </source>
</evidence>
<dbReference type="GO" id="GO:0071973">
    <property type="term" value="P:bacterial-type flagellum-dependent cell motility"/>
    <property type="evidence" value="ECO:0007669"/>
    <property type="project" value="InterPro"/>
</dbReference>
<organism evidence="14 15">
    <name type="scientific">Jannaschia aquimarina</name>
    <dbReference type="NCBI Taxonomy" id="935700"/>
    <lineage>
        <taxon>Bacteria</taxon>
        <taxon>Pseudomonadati</taxon>
        <taxon>Pseudomonadota</taxon>
        <taxon>Alphaproteobacteria</taxon>
        <taxon>Rhodobacterales</taxon>
        <taxon>Roseobacteraceae</taxon>
        <taxon>Jannaschia</taxon>
    </lineage>
</organism>
<dbReference type="InterPro" id="IPR043427">
    <property type="entry name" value="YscJ/FliF"/>
</dbReference>
<comment type="caution">
    <text evidence="14">The sequence shown here is derived from an EMBL/GenBank/DDBJ whole genome shotgun (WGS) entry which is preliminary data.</text>
</comment>
<feature type="compositionally biased region" description="Polar residues" evidence="10">
    <location>
        <begin position="274"/>
        <end position="285"/>
    </location>
</feature>
<dbReference type="AlphaFoldDB" id="A0A0D1EEG9"/>
<dbReference type="InterPro" id="IPR013556">
    <property type="entry name" value="Flag_M-ring_C"/>
</dbReference>
<evidence type="ECO:0000256" key="3">
    <source>
        <dbReference type="ARBA" id="ARBA00007971"/>
    </source>
</evidence>
<dbReference type="STRING" id="935700.jaqu_40790"/>
<keyword evidence="6 11" id="KW-1133">Transmembrane helix</keyword>
<reference evidence="14 15" key="1">
    <citation type="submission" date="2015-02" db="EMBL/GenBank/DDBJ databases">
        <title>Genome Sequence of Jannaschia aquimarina DSM28248, a member of the Roseobacter clade.</title>
        <authorList>
            <person name="Voget S."/>
            <person name="Daniel R."/>
        </authorList>
    </citation>
    <scope>NUCLEOTIDE SEQUENCE [LARGE SCALE GENOMIC DNA]</scope>
    <source>
        <strain evidence="14 15">GSW-M26</strain>
    </source>
</reference>
<keyword evidence="4" id="KW-1003">Cell membrane</keyword>
<evidence type="ECO:0000256" key="2">
    <source>
        <dbReference type="ARBA" id="ARBA00004651"/>
    </source>
</evidence>
<keyword evidence="15" id="KW-1185">Reference proteome</keyword>
<dbReference type="InterPro" id="IPR000067">
    <property type="entry name" value="FlgMring_FliF"/>
</dbReference>
<dbReference type="InterPro" id="IPR006182">
    <property type="entry name" value="FliF_N_dom"/>
</dbReference>
<keyword evidence="5 11" id="KW-0812">Transmembrane</keyword>
<evidence type="ECO:0000313" key="15">
    <source>
        <dbReference type="Proteomes" id="UP000032232"/>
    </source>
</evidence>
<dbReference type="PATRIC" id="fig|935700.4.peg.4205"/>
<dbReference type="EMBL" id="JYFE01000081">
    <property type="protein sequence ID" value="KIT14285.1"/>
    <property type="molecule type" value="Genomic_DNA"/>
</dbReference>
<comment type="similarity">
    <text evidence="3 9">Belongs to the FliF family.</text>
</comment>
<evidence type="ECO:0000256" key="7">
    <source>
        <dbReference type="ARBA" id="ARBA00023136"/>
    </source>
</evidence>
<feature type="transmembrane region" description="Helical" evidence="11">
    <location>
        <begin position="16"/>
        <end position="38"/>
    </location>
</feature>
<feature type="region of interest" description="Disordered" evidence="10">
    <location>
        <begin position="448"/>
        <end position="518"/>
    </location>
</feature>
<dbReference type="Pfam" id="PF01514">
    <property type="entry name" value="YscJ_FliF"/>
    <property type="match status" value="1"/>
</dbReference>
<comment type="subcellular location">
    <subcellularLocation>
        <location evidence="1 9">Bacterial flagellum basal body</location>
    </subcellularLocation>
    <subcellularLocation>
        <location evidence="2">Cell membrane</location>
        <topology evidence="2">Multi-pass membrane protein</topology>
    </subcellularLocation>
</comment>
<dbReference type="Gene3D" id="3.30.300.30">
    <property type="match status" value="1"/>
</dbReference>
<feature type="domain" description="Flagellar M-ring N-terminal" evidence="12">
    <location>
        <begin position="39"/>
        <end position="204"/>
    </location>
</feature>
<keyword evidence="7 11" id="KW-0472">Membrane</keyword>
<evidence type="ECO:0000256" key="5">
    <source>
        <dbReference type="ARBA" id="ARBA00022692"/>
    </source>
</evidence>
<dbReference type="RefSeq" id="WP_043920836.1">
    <property type="nucleotide sequence ID" value="NZ_FZPF01000001.1"/>
</dbReference>
<dbReference type="PIRSF" id="PIRSF004862">
    <property type="entry name" value="FliF"/>
    <property type="match status" value="1"/>
</dbReference>
<dbReference type="PANTHER" id="PTHR30046">
    <property type="entry name" value="FLAGELLAR M-RING PROTEIN"/>
    <property type="match status" value="1"/>
</dbReference>
<dbReference type="GO" id="GO:0009431">
    <property type="term" value="C:bacterial-type flagellum basal body, MS ring"/>
    <property type="evidence" value="ECO:0007669"/>
    <property type="project" value="InterPro"/>
</dbReference>
<comment type="function">
    <text evidence="9">The M ring may be actively involved in energy transduction.</text>
</comment>
<evidence type="ECO:0000256" key="4">
    <source>
        <dbReference type="ARBA" id="ARBA00022475"/>
    </source>
</evidence>
<feature type="compositionally biased region" description="Basic and acidic residues" evidence="10">
    <location>
        <begin position="315"/>
        <end position="331"/>
    </location>
</feature>
<dbReference type="Proteomes" id="UP000032232">
    <property type="component" value="Unassembled WGS sequence"/>
</dbReference>
<feature type="region of interest" description="Disordered" evidence="10">
    <location>
        <begin position="274"/>
        <end position="331"/>
    </location>
</feature>
<dbReference type="GO" id="GO:0005886">
    <property type="term" value="C:plasma membrane"/>
    <property type="evidence" value="ECO:0007669"/>
    <property type="project" value="UniProtKB-SubCell"/>
</dbReference>
<dbReference type="InterPro" id="IPR045851">
    <property type="entry name" value="AMP-bd_C_sf"/>
</dbReference>
<evidence type="ECO:0000259" key="12">
    <source>
        <dbReference type="Pfam" id="PF01514"/>
    </source>
</evidence>
<evidence type="ECO:0000259" key="13">
    <source>
        <dbReference type="Pfam" id="PF08345"/>
    </source>
</evidence>
<dbReference type="PRINTS" id="PR01009">
    <property type="entry name" value="FLGMRINGFLIF"/>
</dbReference>
<feature type="domain" description="Flagellar M-ring C-terminal" evidence="13">
    <location>
        <begin position="236"/>
        <end position="397"/>
    </location>
</feature>
<protein>
    <recommendedName>
        <fullName evidence="9">Flagellar M-ring protein</fullName>
    </recommendedName>
</protein>
<evidence type="ECO:0000256" key="1">
    <source>
        <dbReference type="ARBA" id="ARBA00004117"/>
    </source>
</evidence>
<sequence>MQSLVEDFKRGNWTRIGILAGAGLGTFVLVLLMARLAMAPTMELLFARLDPSVAGQVVQELQSRSVPHEVRGDSIYVDGSQRDRLRLELAGEGLPGADGTGYELLDSLSGFGTTAQMFDAAYWRAREGELARTILAGKDVASARVHVATPGGSPFSRDRGATASVTLRMKNGGVPADFAEAIQSLVAGAVRGLSPDDVSVVDSRNGRVVSRNAESRGEAGRSERVAEMRAAIDRILTARVGPGRFVAEVSVDTTTEVEQLRERVLDPATRVVISTDTQESNSSESGIGGQGVTVASNLPDGDAGGEGGGQSQAAETRERVNYEVSERERQVTRGAGAVERITVAVMVDGTTTTNAAGDATWAPRSDEELAAITDLVQSAVGYLEERGDVVTVRSLPFEAGASPDGSLPGGAWLTGAQLVRLATVGGLLVALFALLVFVVKPLLAKTQTATPDQSLSDARSDGTALPPPTETGPVPEQASLPAPTETGQDKNRPALEDQRGSKPRELPDLSEDGAEDPVERLRRLIADRRDETVEVLKGWIEEDARREEPS</sequence>